<protein>
    <submittedName>
        <fullName evidence="13">Putative germin-like protein 2-1</fullName>
    </submittedName>
</protein>
<evidence type="ECO:0000256" key="3">
    <source>
        <dbReference type="ARBA" id="ARBA00022523"/>
    </source>
</evidence>
<dbReference type="AlphaFoldDB" id="A0A199V3K1"/>
<organism evidence="13 14">
    <name type="scientific">Ananas comosus</name>
    <name type="common">Pineapple</name>
    <name type="synonym">Ananas ananas</name>
    <dbReference type="NCBI Taxonomy" id="4615"/>
    <lineage>
        <taxon>Eukaryota</taxon>
        <taxon>Viridiplantae</taxon>
        <taxon>Streptophyta</taxon>
        <taxon>Embryophyta</taxon>
        <taxon>Tracheophyta</taxon>
        <taxon>Spermatophyta</taxon>
        <taxon>Magnoliopsida</taxon>
        <taxon>Liliopsida</taxon>
        <taxon>Poales</taxon>
        <taxon>Bromeliaceae</taxon>
        <taxon>Bromelioideae</taxon>
        <taxon>Ananas</taxon>
    </lineage>
</organism>
<dbReference type="EMBL" id="LSRQ01003444">
    <property type="protein sequence ID" value="OAY71481.1"/>
    <property type="molecule type" value="Genomic_DNA"/>
</dbReference>
<name>A0A199V3K1_ANACO</name>
<feature type="binding site" evidence="9">
    <location>
        <position position="495"/>
    </location>
    <ligand>
        <name>Mn(2+)</name>
        <dbReference type="ChEBI" id="CHEBI:29035"/>
    </ligand>
</feature>
<evidence type="ECO:0000256" key="10">
    <source>
        <dbReference type="PIRSR" id="PIRSR601929-3"/>
    </source>
</evidence>
<accession>A0A199V3K1</accession>
<reference evidence="13 14" key="1">
    <citation type="journal article" date="2016" name="DNA Res.">
        <title>The draft genome of MD-2 pineapple using hybrid error correction of long reads.</title>
        <authorList>
            <person name="Redwan R.M."/>
            <person name="Saidin A."/>
            <person name="Kumar S.V."/>
        </authorList>
    </citation>
    <scope>NUCLEOTIDE SEQUENCE [LARGE SCALE GENOMIC DNA]</scope>
    <source>
        <strain evidence="14">cv. MD2</strain>
        <tissue evidence="13">Leaf</tissue>
    </source>
</reference>
<dbReference type="SMART" id="SM00835">
    <property type="entry name" value="Cupin_1"/>
    <property type="match status" value="3"/>
</dbReference>
<dbReference type="CDD" id="cd02241">
    <property type="entry name" value="cupin_OxOx"/>
    <property type="match status" value="3"/>
</dbReference>
<keyword evidence="6 10" id="KW-1015">Disulfide bond</keyword>
<evidence type="ECO:0000256" key="7">
    <source>
        <dbReference type="ARBA" id="ARBA00023211"/>
    </source>
</evidence>
<dbReference type="FunFam" id="2.60.120.10:FF:000005">
    <property type="entry name" value="Germin-like protein subfamily 1 member 8"/>
    <property type="match status" value="3"/>
</dbReference>
<keyword evidence="4" id="KW-0964">Secreted</keyword>
<feature type="signal peptide" evidence="11">
    <location>
        <begin position="1"/>
        <end position="20"/>
    </location>
</feature>
<feature type="domain" description="Cupin type-1" evidence="12">
    <location>
        <begin position="447"/>
        <end position="597"/>
    </location>
</feature>
<dbReference type="InterPro" id="IPR014710">
    <property type="entry name" value="RmlC-like_jellyroll"/>
</dbReference>
<feature type="disulfide bond" evidence="10">
    <location>
        <begin position="418"/>
        <end position="433"/>
    </location>
</feature>
<feature type="chain" id="PRO_5008285630" evidence="11">
    <location>
        <begin position="21"/>
        <end position="703"/>
    </location>
</feature>
<feature type="binding site" evidence="9">
    <location>
        <position position="543"/>
    </location>
    <ligand>
        <name>Mn(2+)</name>
        <dbReference type="ChEBI" id="CHEBI:29035"/>
    </ligand>
</feature>
<evidence type="ECO:0000259" key="12">
    <source>
        <dbReference type="SMART" id="SM00835"/>
    </source>
</evidence>
<gene>
    <name evidence="13" type="ORF">ACMD2_02755</name>
</gene>
<comment type="caution">
    <text evidence="13">The sequence shown here is derived from an EMBL/GenBank/DDBJ whole genome shotgun (WGS) entry which is preliminary data.</text>
</comment>
<comment type="subcellular location">
    <subcellularLocation>
        <location evidence="1">Secreted</location>
        <location evidence="1">Extracellular space</location>
        <location evidence="1">Apoplast</location>
    </subcellularLocation>
</comment>
<feature type="domain" description="Cupin type-1" evidence="12">
    <location>
        <begin position="59"/>
        <end position="210"/>
    </location>
</feature>
<feature type="binding site" evidence="8">
    <location>
        <position position="502"/>
    </location>
    <ligand>
        <name>oxalate</name>
        <dbReference type="ChEBI" id="CHEBI:30623"/>
    </ligand>
</feature>
<dbReference type="PANTHER" id="PTHR31238">
    <property type="entry name" value="GERMIN-LIKE PROTEIN SUBFAMILY 3 MEMBER 3"/>
    <property type="match status" value="1"/>
</dbReference>
<feature type="domain" description="Cupin type-1" evidence="12">
    <location>
        <begin position="234"/>
        <end position="384"/>
    </location>
</feature>
<evidence type="ECO:0000256" key="1">
    <source>
        <dbReference type="ARBA" id="ARBA00004271"/>
    </source>
</evidence>
<keyword evidence="11" id="KW-0732">Signal</keyword>
<keyword evidence="3" id="KW-0052">Apoplast</keyword>
<dbReference type="Proteomes" id="UP000092600">
    <property type="component" value="Unassembled WGS sequence"/>
</dbReference>
<dbReference type="PROSITE" id="PS00725">
    <property type="entry name" value="GERMIN"/>
    <property type="match status" value="1"/>
</dbReference>
<evidence type="ECO:0000256" key="11">
    <source>
        <dbReference type="SAM" id="SignalP"/>
    </source>
</evidence>
<dbReference type="InterPro" id="IPR011051">
    <property type="entry name" value="RmlC_Cupin_sf"/>
</dbReference>
<dbReference type="GO" id="GO:0048046">
    <property type="term" value="C:apoplast"/>
    <property type="evidence" value="ECO:0007669"/>
    <property type="project" value="UniProtKB-SubCell"/>
</dbReference>
<keyword evidence="7 8" id="KW-0464">Manganese</keyword>
<feature type="binding site" evidence="9">
    <location>
        <position position="502"/>
    </location>
    <ligand>
        <name>Mn(2+)</name>
        <dbReference type="ChEBI" id="CHEBI:29035"/>
    </ligand>
</feature>
<feature type="binding site" evidence="8">
    <location>
        <position position="497"/>
    </location>
    <ligand>
        <name>oxalate</name>
        <dbReference type="ChEBI" id="CHEBI:30623"/>
    </ligand>
</feature>
<evidence type="ECO:0000256" key="6">
    <source>
        <dbReference type="ARBA" id="ARBA00023157"/>
    </source>
</evidence>
<sequence>MAAKILLFALLLVASPFAFASDPSPLQDFCVADEMSRVFVNGFVCKDPKLAKTEDFLFSGLDKPGNTSNKFGSKVTLIDASKIPGLNTLGVAMARLDVEPNGLNPPHIHPRATEILTVIEGSLYVGFVTSNPENKLFSKVLNKGDVFVFPKGLIHFEFNYGPTRAVGLASLGSQNPGLIRIGESVFGSNPSISDDILAKAFQDFCVADLKSNIFINGFPCKNPKTVTVEDFSFSGLNITGNTKNKFGFNVTFVDVMRLPGLNTLGVSIGRADYAPYRILPLHTHPRAAEIFTVIEGTLLVGFVTSNPNNTLFLKSLDAGDVFAVPVGMIHFEFNVGKGPAVAIAGFNSQNPGIIFIRDAVFRSKPPIPVEVLEKSFQVGKDVIEELLAQFNFSFYIHGFAISTPRSLAYDPTPLQDFCVADLKSNIFINGYPCKNPKTVTVEDFSFSGLNIPGNTKNKFGFNVTIANVMTLPGLNTLGVSIARIDYAPHGVVPPHTHPRGTEFLTVIEGTLIAGFVTSNPNNTLYQQILHPGDVTVFPIGMIHFQLNIGKGPAVAIVGLNSQNPGFIFIGDAVFGSKPPIPVQVLEKSFQVGPNVIQELLAQFNEVLAKVRTRSQKMGVQQHGSKGDCPGRTIVEFKMNQTLGEHEHISLVEDLRKELVLMVRRDESNIEGAFYHSQDLGGTWVNVWRVETVRCNIKTSHRDA</sequence>
<dbReference type="InterPro" id="IPR006045">
    <property type="entry name" value="Cupin_1"/>
</dbReference>
<dbReference type="PRINTS" id="PR00325">
    <property type="entry name" value="GERMIN"/>
</dbReference>
<evidence type="ECO:0000256" key="8">
    <source>
        <dbReference type="PIRSR" id="PIRSR601929-1"/>
    </source>
</evidence>
<evidence type="ECO:0000256" key="4">
    <source>
        <dbReference type="ARBA" id="ARBA00022525"/>
    </source>
</evidence>
<dbReference type="SUPFAM" id="SSF51182">
    <property type="entry name" value="RmlC-like cupins"/>
    <property type="match status" value="3"/>
</dbReference>
<dbReference type="InterPro" id="IPR001929">
    <property type="entry name" value="Germin"/>
</dbReference>
<keyword evidence="5 8" id="KW-0479">Metal-binding</keyword>
<dbReference type="InterPro" id="IPR019780">
    <property type="entry name" value="Germin_Mn-BS"/>
</dbReference>
<evidence type="ECO:0000313" key="13">
    <source>
        <dbReference type="EMBL" id="OAY71481.1"/>
    </source>
</evidence>
<evidence type="ECO:0000256" key="5">
    <source>
        <dbReference type="ARBA" id="ARBA00022723"/>
    </source>
</evidence>
<dbReference type="STRING" id="4615.A0A199V3K1"/>
<dbReference type="Gene3D" id="2.60.120.10">
    <property type="entry name" value="Jelly Rolls"/>
    <property type="match status" value="3"/>
</dbReference>
<proteinExistence type="inferred from homology"/>
<feature type="binding site" evidence="9">
    <location>
        <position position="497"/>
    </location>
    <ligand>
        <name>Mn(2+)</name>
        <dbReference type="ChEBI" id="CHEBI:29035"/>
    </ligand>
</feature>
<evidence type="ECO:0000256" key="2">
    <source>
        <dbReference type="ARBA" id="ARBA00007456"/>
    </source>
</evidence>
<dbReference type="GO" id="GO:0030145">
    <property type="term" value="F:manganese ion binding"/>
    <property type="evidence" value="ECO:0007669"/>
    <property type="project" value="InterPro"/>
</dbReference>
<dbReference type="Pfam" id="PF00190">
    <property type="entry name" value="Cupin_1"/>
    <property type="match status" value="3"/>
</dbReference>
<comment type="similarity">
    <text evidence="2">Belongs to the germin family.</text>
</comment>
<evidence type="ECO:0000313" key="14">
    <source>
        <dbReference type="Proteomes" id="UP000092600"/>
    </source>
</evidence>
<evidence type="ECO:0000256" key="9">
    <source>
        <dbReference type="PIRSR" id="PIRSR601929-2"/>
    </source>
</evidence>